<name>A0A7J6X2B4_THATH</name>
<reference evidence="1 2" key="1">
    <citation type="submission" date="2020-06" db="EMBL/GenBank/DDBJ databases">
        <title>Transcriptomic and genomic resources for Thalictrum thalictroides and T. hernandezii: Facilitating candidate gene discovery in an emerging model plant lineage.</title>
        <authorList>
            <person name="Arias T."/>
            <person name="Riano-Pachon D.M."/>
            <person name="Di Stilio V.S."/>
        </authorList>
    </citation>
    <scope>NUCLEOTIDE SEQUENCE [LARGE SCALE GENOMIC DNA]</scope>
    <source>
        <strain evidence="2">cv. WT478/WT964</strain>
        <tissue evidence="1">Leaves</tissue>
    </source>
</reference>
<dbReference type="AlphaFoldDB" id="A0A7J6X2B4"/>
<evidence type="ECO:0000313" key="2">
    <source>
        <dbReference type="Proteomes" id="UP000554482"/>
    </source>
</evidence>
<organism evidence="1 2">
    <name type="scientific">Thalictrum thalictroides</name>
    <name type="common">Rue-anemone</name>
    <name type="synonym">Anemone thalictroides</name>
    <dbReference type="NCBI Taxonomy" id="46969"/>
    <lineage>
        <taxon>Eukaryota</taxon>
        <taxon>Viridiplantae</taxon>
        <taxon>Streptophyta</taxon>
        <taxon>Embryophyta</taxon>
        <taxon>Tracheophyta</taxon>
        <taxon>Spermatophyta</taxon>
        <taxon>Magnoliopsida</taxon>
        <taxon>Ranunculales</taxon>
        <taxon>Ranunculaceae</taxon>
        <taxon>Thalictroideae</taxon>
        <taxon>Thalictrum</taxon>
    </lineage>
</organism>
<keyword evidence="2" id="KW-1185">Reference proteome</keyword>
<comment type="caution">
    <text evidence="1">The sequence shown here is derived from an EMBL/GenBank/DDBJ whole genome shotgun (WGS) entry which is preliminary data.</text>
</comment>
<gene>
    <name evidence="1" type="ORF">FRX31_006524</name>
</gene>
<proteinExistence type="predicted"/>
<protein>
    <submittedName>
        <fullName evidence="1">Uncharacterized protein</fullName>
    </submittedName>
</protein>
<evidence type="ECO:0000313" key="1">
    <source>
        <dbReference type="EMBL" id="KAF5203889.1"/>
    </source>
</evidence>
<dbReference type="Proteomes" id="UP000554482">
    <property type="component" value="Unassembled WGS sequence"/>
</dbReference>
<dbReference type="EMBL" id="JABWDY010006115">
    <property type="protein sequence ID" value="KAF5203889.1"/>
    <property type="molecule type" value="Genomic_DNA"/>
</dbReference>
<sequence length="76" mass="8608">MVEVEMADVLITLNSNILVGPKTESWLPSFRLFLMNLHNHFVLRPRCAKNQCNRVGSLPLDSGTVWGHLVPMVHVQ</sequence>
<accession>A0A7J6X2B4</accession>